<dbReference type="EMBL" id="JAINUG010000054">
    <property type="protein sequence ID" value="KAJ8404313.1"/>
    <property type="molecule type" value="Genomic_DNA"/>
</dbReference>
<evidence type="ECO:0000313" key="2">
    <source>
        <dbReference type="EMBL" id="KAJ8404313.1"/>
    </source>
</evidence>
<keyword evidence="3" id="KW-1185">Reference proteome</keyword>
<sequence>MQTPQLAKVWEGNLPGISKRTVEAATRASSSGVEVRAARRKRCAGPKRSHLCMARARVSIRSVRSDSPQTTEAQQAEGARSSPVTPFLIQIWASSDEPLSELASSKRRRAG</sequence>
<accession>A0AAD7SL79</accession>
<feature type="region of interest" description="Disordered" evidence="1">
    <location>
        <begin position="60"/>
        <end position="82"/>
    </location>
</feature>
<organism evidence="2 3">
    <name type="scientific">Aldrovandia affinis</name>
    <dbReference type="NCBI Taxonomy" id="143900"/>
    <lineage>
        <taxon>Eukaryota</taxon>
        <taxon>Metazoa</taxon>
        <taxon>Chordata</taxon>
        <taxon>Craniata</taxon>
        <taxon>Vertebrata</taxon>
        <taxon>Euteleostomi</taxon>
        <taxon>Actinopterygii</taxon>
        <taxon>Neopterygii</taxon>
        <taxon>Teleostei</taxon>
        <taxon>Notacanthiformes</taxon>
        <taxon>Halosauridae</taxon>
        <taxon>Aldrovandia</taxon>
    </lineage>
</organism>
<dbReference type="Proteomes" id="UP001221898">
    <property type="component" value="Unassembled WGS sequence"/>
</dbReference>
<evidence type="ECO:0000256" key="1">
    <source>
        <dbReference type="SAM" id="MobiDB-lite"/>
    </source>
</evidence>
<reference evidence="2" key="1">
    <citation type="journal article" date="2023" name="Science">
        <title>Genome structures resolve the early diversification of teleost fishes.</title>
        <authorList>
            <person name="Parey E."/>
            <person name="Louis A."/>
            <person name="Montfort J."/>
            <person name="Bouchez O."/>
            <person name="Roques C."/>
            <person name="Iampietro C."/>
            <person name="Lluch J."/>
            <person name="Castinel A."/>
            <person name="Donnadieu C."/>
            <person name="Desvignes T."/>
            <person name="Floi Bucao C."/>
            <person name="Jouanno E."/>
            <person name="Wen M."/>
            <person name="Mejri S."/>
            <person name="Dirks R."/>
            <person name="Jansen H."/>
            <person name="Henkel C."/>
            <person name="Chen W.J."/>
            <person name="Zahm M."/>
            <person name="Cabau C."/>
            <person name="Klopp C."/>
            <person name="Thompson A.W."/>
            <person name="Robinson-Rechavi M."/>
            <person name="Braasch I."/>
            <person name="Lecointre G."/>
            <person name="Bobe J."/>
            <person name="Postlethwait J.H."/>
            <person name="Berthelot C."/>
            <person name="Roest Crollius H."/>
            <person name="Guiguen Y."/>
        </authorList>
    </citation>
    <scope>NUCLEOTIDE SEQUENCE</scope>
    <source>
        <strain evidence="2">NC1722</strain>
    </source>
</reference>
<comment type="caution">
    <text evidence="2">The sequence shown here is derived from an EMBL/GenBank/DDBJ whole genome shotgun (WGS) entry which is preliminary data.</text>
</comment>
<proteinExistence type="predicted"/>
<dbReference type="AlphaFoldDB" id="A0AAD7SL79"/>
<gene>
    <name evidence="2" type="ORF">AAFF_G00340860</name>
</gene>
<protein>
    <submittedName>
        <fullName evidence="2">Uncharacterized protein</fullName>
    </submittedName>
</protein>
<evidence type="ECO:0000313" key="3">
    <source>
        <dbReference type="Proteomes" id="UP001221898"/>
    </source>
</evidence>
<name>A0AAD7SL79_9TELE</name>